<keyword evidence="2" id="KW-0547">Nucleotide-binding</keyword>
<keyword evidence="3" id="KW-0418">Kinase</keyword>
<evidence type="ECO:0000256" key="2">
    <source>
        <dbReference type="ARBA" id="ARBA00022741"/>
    </source>
</evidence>
<keyword evidence="4" id="KW-0067">ATP-binding</keyword>
<organism evidence="6 7">
    <name type="scientific">Arthrobacter citreus</name>
    <dbReference type="NCBI Taxonomy" id="1670"/>
    <lineage>
        <taxon>Bacteria</taxon>
        <taxon>Bacillati</taxon>
        <taxon>Actinomycetota</taxon>
        <taxon>Actinomycetes</taxon>
        <taxon>Micrococcales</taxon>
        <taxon>Micrococcaceae</taxon>
        <taxon>Arthrobacter</taxon>
    </lineage>
</organism>
<evidence type="ECO:0000256" key="1">
    <source>
        <dbReference type="ARBA" id="ARBA00022679"/>
    </source>
</evidence>
<dbReference type="Pfam" id="PF07931">
    <property type="entry name" value="CPT"/>
    <property type="match status" value="1"/>
</dbReference>
<accession>A0ABZ2ZVU8</accession>
<evidence type="ECO:0000256" key="4">
    <source>
        <dbReference type="ARBA" id="ARBA00022840"/>
    </source>
</evidence>
<keyword evidence="7" id="KW-1185">Reference proteome</keyword>
<feature type="region of interest" description="Disordered" evidence="5">
    <location>
        <begin position="1"/>
        <end position="23"/>
    </location>
</feature>
<name>A0ABZ2ZVU8_9MICC</name>
<dbReference type="InterPro" id="IPR023865">
    <property type="entry name" value="Aliphatic_acid_kinase_CS"/>
</dbReference>
<keyword evidence="1" id="KW-0808">Transferase</keyword>
<dbReference type="InterPro" id="IPR012853">
    <property type="entry name" value="CPT"/>
</dbReference>
<dbReference type="Proteomes" id="UP001448858">
    <property type="component" value="Chromosome"/>
</dbReference>
<gene>
    <name evidence="6" type="ORF">AAE021_14420</name>
</gene>
<proteinExistence type="predicted"/>
<evidence type="ECO:0000256" key="5">
    <source>
        <dbReference type="SAM" id="MobiDB-lite"/>
    </source>
</evidence>
<dbReference type="InterPro" id="IPR027417">
    <property type="entry name" value="P-loop_NTPase"/>
</dbReference>
<dbReference type="PROSITE" id="PS01075">
    <property type="entry name" value="ACETATE_KINASE_1"/>
    <property type="match status" value="1"/>
</dbReference>
<dbReference type="SUPFAM" id="SSF52540">
    <property type="entry name" value="P-loop containing nucleoside triphosphate hydrolases"/>
    <property type="match status" value="1"/>
</dbReference>
<protein>
    <submittedName>
        <fullName evidence="6">Chloramphenicol phosphotransferase</fullName>
    </submittedName>
</protein>
<sequence>MSSNPSPRVVVLNGGSSSGKSSITRTLQESLPGTWLTFGVDAFIDALPGRGDSPRAGIVYRPAGTISVSPGYRALEDIWYAALAGMAMSGAHLILDEVLLAGGTGQEHLGKMFHDLPVVWVGVRCEPEVAAARESQRTDRVPGMARQQALSVHGGMRYDVEVDTTHRSAEDCALDITRWIAAWGRSQPDQV</sequence>
<evidence type="ECO:0000256" key="3">
    <source>
        <dbReference type="ARBA" id="ARBA00022777"/>
    </source>
</evidence>
<evidence type="ECO:0000313" key="6">
    <source>
        <dbReference type="EMBL" id="WZP15348.1"/>
    </source>
</evidence>
<dbReference type="RefSeq" id="WP_342023013.1">
    <property type="nucleotide sequence ID" value="NZ_CP151657.1"/>
</dbReference>
<dbReference type="Gene3D" id="3.40.50.300">
    <property type="entry name" value="P-loop containing nucleotide triphosphate hydrolases"/>
    <property type="match status" value="1"/>
</dbReference>
<dbReference type="EMBL" id="CP151657">
    <property type="protein sequence ID" value="WZP15348.1"/>
    <property type="molecule type" value="Genomic_DNA"/>
</dbReference>
<reference evidence="6 7" key="1">
    <citation type="submission" date="2024-04" db="EMBL/GenBank/DDBJ databases">
        <title>Arthrobacter sp. from Plains bison fecal sample.</title>
        <authorList>
            <person name="Ruzzini A."/>
        </authorList>
    </citation>
    <scope>NUCLEOTIDE SEQUENCE [LARGE SCALE GENOMIC DNA]</scope>
    <source>
        <strain evidence="6 7">EINP1</strain>
    </source>
</reference>
<evidence type="ECO:0000313" key="7">
    <source>
        <dbReference type="Proteomes" id="UP001448858"/>
    </source>
</evidence>
<feature type="compositionally biased region" description="Polar residues" evidence="5">
    <location>
        <begin position="14"/>
        <end position="23"/>
    </location>
</feature>
<dbReference type="PIRSF" id="PIRSF007531">
    <property type="entry name" value="CPT"/>
    <property type="match status" value="1"/>
</dbReference>